<dbReference type="SUPFAM" id="SSF54593">
    <property type="entry name" value="Glyoxalase/Bleomycin resistance protein/Dihydroxybiphenyl dioxygenase"/>
    <property type="match status" value="1"/>
</dbReference>
<accession>A0A7W7ZFC0</accession>
<dbReference type="Proteomes" id="UP000540989">
    <property type="component" value="Unassembled WGS sequence"/>
</dbReference>
<dbReference type="Pfam" id="PF00903">
    <property type="entry name" value="Glyoxalase"/>
    <property type="match status" value="1"/>
</dbReference>
<dbReference type="Gene3D" id="3.10.180.10">
    <property type="entry name" value="2,3-Dihydroxybiphenyl 1,2-Dioxygenase, domain 1"/>
    <property type="match status" value="1"/>
</dbReference>
<dbReference type="EMBL" id="JACHIP010000005">
    <property type="protein sequence ID" value="MBB5058869.1"/>
    <property type="molecule type" value="Genomic_DNA"/>
</dbReference>
<feature type="domain" description="Glyoxalase/fosfomycin resistance/dioxygenase" evidence="1">
    <location>
        <begin position="12"/>
        <end position="118"/>
    </location>
</feature>
<gene>
    <name evidence="2" type="ORF">HDF16_003592</name>
</gene>
<dbReference type="RefSeq" id="WP_184219376.1">
    <property type="nucleotide sequence ID" value="NZ_JACHIP010000005.1"/>
</dbReference>
<evidence type="ECO:0000313" key="3">
    <source>
        <dbReference type="Proteomes" id="UP000540989"/>
    </source>
</evidence>
<name>A0A7W7ZFC0_9BACT</name>
<reference evidence="2 3" key="1">
    <citation type="submission" date="2020-08" db="EMBL/GenBank/DDBJ databases">
        <title>Genomic Encyclopedia of Type Strains, Phase IV (KMG-V): Genome sequencing to study the core and pangenomes of soil and plant-associated prokaryotes.</title>
        <authorList>
            <person name="Whitman W."/>
        </authorList>
    </citation>
    <scope>NUCLEOTIDE SEQUENCE [LARGE SCALE GENOMIC DNA]</scope>
    <source>
        <strain evidence="2 3">M8UP14</strain>
    </source>
</reference>
<sequence length="123" mass="13195">MSALVKAAVPILPATDVAASLAWWTRVCGFTETFRDSTPPNYAGISRDGASIHIASITDKAVAKSVGDQTMVRIVVDDVTRFFAEYQQRGGKVHPNGGLARKPWGTLEFAAIDPNGVCVTFLE</sequence>
<evidence type="ECO:0000259" key="1">
    <source>
        <dbReference type="Pfam" id="PF00903"/>
    </source>
</evidence>
<comment type="caution">
    <text evidence="2">The sequence shown here is derived from an EMBL/GenBank/DDBJ whole genome shotgun (WGS) entry which is preliminary data.</text>
</comment>
<keyword evidence="3" id="KW-1185">Reference proteome</keyword>
<dbReference type="InterPro" id="IPR029068">
    <property type="entry name" value="Glyas_Bleomycin-R_OHBP_Dase"/>
</dbReference>
<dbReference type="AlphaFoldDB" id="A0A7W7ZFC0"/>
<proteinExistence type="predicted"/>
<organism evidence="2 3">
    <name type="scientific">Granulicella aggregans</name>
    <dbReference type="NCBI Taxonomy" id="474949"/>
    <lineage>
        <taxon>Bacteria</taxon>
        <taxon>Pseudomonadati</taxon>
        <taxon>Acidobacteriota</taxon>
        <taxon>Terriglobia</taxon>
        <taxon>Terriglobales</taxon>
        <taxon>Acidobacteriaceae</taxon>
        <taxon>Granulicella</taxon>
    </lineage>
</organism>
<evidence type="ECO:0000313" key="2">
    <source>
        <dbReference type="EMBL" id="MBB5058869.1"/>
    </source>
</evidence>
<dbReference type="InterPro" id="IPR004360">
    <property type="entry name" value="Glyas_Fos-R_dOase_dom"/>
</dbReference>
<protein>
    <submittedName>
        <fullName evidence="2">Putative glyoxalase superfamily protein PhnB</fullName>
    </submittedName>
</protein>